<gene>
    <name evidence="1" type="ORF">HanXRQr2_Chr04g0168731</name>
</gene>
<dbReference type="Proteomes" id="UP000215914">
    <property type="component" value="Unassembled WGS sequence"/>
</dbReference>
<keyword evidence="2" id="KW-1185">Reference proteome</keyword>
<organism evidence="1 2">
    <name type="scientific">Helianthus annuus</name>
    <name type="common">Common sunflower</name>
    <dbReference type="NCBI Taxonomy" id="4232"/>
    <lineage>
        <taxon>Eukaryota</taxon>
        <taxon>Viridiplantae</taxon>
        <taxon>Streptophyta</taxon>
        <taxon>Embryophyta</taxon>
        <taxon>Tracheophyta</taxon>
        <taxon>Spermatophyta</taxon>
        <taxon>Magnoliopsida</taxon>
        <taxon>eudicotyledons</taxon>
        <taxon>Gunneridae</taxon>
        <taxon>Pentapetalae</taxon>
        <taxon>asterids</taxon>
        <taxon>campanulids</taxon>
        <taxon>Asterales</taxon>
        <taxon>Asteraceae</taxon>
        <taxon>Asteroideae</taxon>
        <taxon>Heliantheae alliance</taxon>
        <taxon>Heliantheae</taxon>
        <taxon>Helianthus</taxon>
    </lineage>
</organism>
<dbReference type="Gramene" id="mRNA:HanXRQr2_Chr04g0168731">
    <property type="protein sequence ID" value="CDS:HanXRQr2_Chr04g0168731.1"/>
    <property type="gene ID" value="HanXRQr2_Chr04g0168731"/>
</dbReference>
<name>A0A9K3J7V6_HELAN</name>
<evidence type="ECO:0000313" key="2">
    <source>
        <dbReference type="Proteomes" id="UP000215914"/>
    </source>
</evidence>
<dbReference type="EMBL" id="MNCJ02000319">
    <property type="protein sequence ID" value="KAF5810386.1"/>
    <property type="molecule type" value="Genomic_DNA"/>
</dbReference>
<proteinExistence type="predicted"/>
<protein>
    <submittedName>
        <fullName evidence="1">Uncharacterized protein</fullName>
    </submittedName>
</protein>
<reference evidence="1" key="2">
    <citation type="submission" date="2020-06" db="EMBL/GenBank/DDBJ databases">
        <title>Helianthus annuus Genome sequencing and assembly Release 2.</title>
        <authorList>
            <person name="Gouzy J."/>
            <person name="Langlade N."/>
            <person name="Munos S."/>
        </authorList>
    </citation>
    <scope>NUCLEOTIDE SEQUENCE</scope>
    <source>
        <tissue evidence="1">Leaves</tissue>
    </source>
</reference>
<dbReference type="AlphaFoldDB" id="A0A9K3J7V6"/>
<sequence>MLSAGISVHIYTFRSGASCKHCTWAYRPTVGHSSWSPIPSYGHDSPGASCLTYVNHHLHVSSSHRQHFSEISVLLHPA</sequence>
<comment type="caution">
    <text evidence="1">The sequence shown here is derived from an EMBL/GenBank/DDBJ whole genome shotgun (WGS) entry which is preliminary data.</text>
</comment>
<accession>A0A9K3J7V6</accession>
<evidence type="ECO:0000313" key="1">
    <source>
        <dbReference type="EMBL" id="KAF5810386.1"/>
    </source>
</evidence>
<reference evidence="1" key="1">
    <citation type="journal article" date="2017" name="Nature">
        <title>The sunflower genome provides insights into oil metabolism, flowering and Asterid evolution.</title>
        <authorList>
            <person name="Badouin H."/>
            <person name="Gouzy J."/>
            <person name="Grassa C.J."/>
            <person name="Murat F."/>
            <person name="Staton S.E."/>
            <person name="Cottret L."/>
            <person name="Lelandais-Briere C."/>
            <person name="Owens G.L."/>
            <person name="Carrere S."/>
            <person name="Mayjonade B."/>
            <person name="Legrand L."/>
            <person name="Gill N."/>
            <person name="Kane N.C."/>
            <person name="Bowers J.E."/>
            <person name="Hubner S."/>
            <person name="Bellec A."/>
            <person name="Berard A."/>
            <person name="Berges H."/>
            <person name="Blanchet N."/>
            <person name="Boniface M.C."/>
            <person name="Brunel D."/>
            <person name="Catrice O."/>
            <person name="Chaidir N."/>
            <person name="Claudel C."/>
            <person name="Donnadieu C."/>
            <person name="Faraut T."/>
            <person name="Fievet G."/>
            <person name="Helmstetter N."/>
            <person name="King M."/>
            <person name="Knapp S.J."/>
            <person name="Lai Z."/>
            <person name="Le Paslier M.C."/>
            <person name="Lippi Y."/>
            <person name="Lorenzon L."/>
            <person name="Mandel J.R."/>
            <person name="Marage G."/>
            <person name="Marchand G."/>
            <person name="Marquand E."/>
            <person name="Bret-Mestries E."/>
            <person name="Morien E."/>
            <person name="Nambeesan S."/>
            <person name="Nguyen T."/>
            <person name="Pegot-Espagnet P."/>
            <person name="Pouilly N."/>
            <person name="Raftis F."/>
            <person name="Sallet E."/>
            <person name="Schiex T."/>
            <person name="Thomas J."/>
            <person name="Vandecasteele C."/>
            <person name="Vares D."/>
            <person name="Vear F."/>
            <person name="Vautrin S."/>
            <person name="Crespi M."/>
            <person name="Mangin B."/>
            <person name="Burke J.M."/>
            <person name="Salse J."/>
            <person name="Munos S."/>
            <person name="Vincourt P."/>
            <person name="Rieseberg L.H."/>
            <person name="Langlade N.B."/>
        </authorList>
    </citation>
    <scope>NUCLEOTIDE SEQUENCE</scope>
    <source>
        <tissue evidence="1">Leaves</tissue>
    </source>
</reference>